<dbReference type="Proteomes" id="UP000245119">
    <property type="component" value="Linkage Group LG6"/>
</dbReference>
<dbReference type="EMBL" id="PZQS01000006">
    <property type="protein sequence ID" value="PVD27923.1"/>
    <property type="molecule type" value="Genomic_DNA"/>
</dbReference>
<evidence type="ECO:0000256" key="1">
    <source>
        <dbReference type="ARBA" id="ARBA00038257"/>
    </source>
</evidence>
<dbReference type="SUPFAM" id="SSF52047">
    <property type="entry name" value="RNI-like"/>
    <property type="match status" value="1"/>
</dbReference>
<organism evidence="4 5">
    <name type="scientific">Pomacea canaliculata</name>
    <name type="common">Golden apple snail</name>
    <dbReference type="NCBI Taxonomy" id="400727"/>
    <lineage>
        <taxon>Eukaryota</taxon>
        <taxon>Metazoa</taxon>
        <taxon>Spiralia</taxon>
        <taxon>Lophotrochozoa</taxon>
        <taxon>Mollusca</taxon>
        <taxon>Gastropoda</taxon>
        <taxon>Caenogastropoda</taxon>
        <taxon>Architaenioglossa</taxon>
        <taxon>Ampullarioidea</taxon>
        <taxon>Ampullariidae</taxon>
        <taxon>Pomacea</taxon>
    </lineage>
</organism>
<evidence type="ECO:0000259" key="3">
    <source>
        <dbReference type="Pfam" id="PF25372"/>
    </source>
</evidence>
<protein>
    <recommendedName>
        <fullName evidence="2">Protein AMN1 homolog</fullName>
    </recommendedName>
</protein>
<dbReference type="PANTHER" id="PTHR13318">
    <property type="entry name" value="PARTNER OF PAIRED, ISOFORM B-RELATED"/>
    <property type="match status" value="1"/>
</dbReference>
<evidence type="ECO:0000313" key="4">
    <source>
        <dbReference type="EMBL" id="PVD27923.1"/>
    </source>
</evidence>
<proteinExistence type="inferred from homology"/>
<accession>A0A2T7P3F2</accession>
<comment type="caution">
    <text evidence="4">The sequence shown here is derived from an EMBL/GenBank/DDBJ whole genome shotgun (WGS) entry which is preliminary data.</text>
</comment>
<dbReference type="OMA" id="NCKFLYS"/>
<keyword evidence="5" id="KW-1185">Reference proteome</keyword>
<dbReference type="InterPro" id="IPR032675">
    <property type="entry name" value="LRR_dom_sf"/>
</dbReference>
<dbReference type="AlphaFoldDB" id="A0A2T7P3F2"/>
<gene>
    <name evidence="4" type="ORF">C0Q70_10498</name>
</gene>
<evidence type="ECO:0000256" key="2">
    <source>
        <dbReference type="ARBA" id="ARBA00039628"/>
    </source>
</evidence>
<dbReference type="SMART" id="SM00367">
    <property type="entry name" value="LRR_CC"/>
    <property type="match status" value="6"/>
</dbReference>
<dbReference type="InterPro" id="IPR057207">
    <property type="entry name" value="FBXL15_LRR"/>
</dbReference>
<evidence type="ECO:0000313" key="5">
    <source>
        <dbReference type="Proteomes" id="UP000245119"/>
    </source>
</evidence>
<dbReference type="GO" id="GO:0031146">
    <property type="term" value="P:SCF-dependent proteasomal ubiquitin-dependent protein catabolic process"/>
    <property type="evidence" value="ECO:0007669"/>
    <property type="project" value="TreeGrafter"/>
</dbReference>
<dbReference type="PANTHER" id="PTHR13318:SF254">
    <property type="entry name" value="PROTEIN AMN1 HOMOLOG"/>
    <property type="match status" value="1"/>
</dbReference>
<reference evidence="4 5" key="1">
    <citation type="submission" date="2018-04" db="EMBL/GenBank/DDBJ databases">
        <title>The genome of golden apple snail Pomacea canaliculata provides insight into stress tolerance and invasive adaptation.</title>
        <authorList>
            <person name="Liu C."/>
            <person name="Liu B."/>
            <person name="Ren Y."/>
            <person name="Zhang Y."/>
            <person name="Wang H."/>
            <person name="Li S."/>
            <person name="Jiang F."/>
            <person name="Yin L."/>
            <person name="Zhang G."/>
            <person name="Qian W."/>
            <person name="Fan W."/>
        </authorList>
    </citation>
    <scope>NUCLEOTIDE SEQUENCE [LARGE SCALE GENOMIC DNA]</scope>
    <source>
        <strain evidence="4">SZHN2017</strain>
        <tissue evidence="4">Muscle</tissue>
    </source>
</reference>
<dbReference type="InterPro" id="IPR006553">
    <property type="entry name" value="Leu-rich_rpt_Cys-con_subtyp"/>
</dbReference>
<comment type="similarity">
    <text evidence="1">Belongs to the AMN1 family.</text>
</comment>
<dbReference type="GO" id="GO:0019005">
    <property type="term" value="C:SCF ubiquitin ligase complex"/>
    <property type="evidence" value="ECO:0007669"/>
    <property type="project" value="TreeGrafter"/>
</dbReference>
<name>A0A2T7P3F2_POMCA</name>
<feature type="domain" description="F-box/LRR-repeat protein 15-like leucin rich repeat" evidence="3">
    <location>
        <begin position="29"/>
        <end position="203"/>
    </location>
</feature>
<dbReference type="OrthoDB" id="10257471at2759"/>
<dbReference type="Gene3D" id="3.80.10.10">
    <property type="entry name" value="Ribonuclease Inhibitor"/>
    <property type="match status" value="1"/>
</dbReference>
<dbReference type="STRING" id="400727.A0A2T7P3F2"/>
<dbReference type="Pfam" id="PF25372">
    <property type="entry name" value="DUF7885"/>
    <property type="match status" value="1"/>
</dbReference>
<sequence length="219" mass="24224">MSKRGLITDDNIDKVLFDRLQVLDLSMCHVSDACLFKLSNSRHNYLRKVDLNSAKDSNESITSAGLTSLSRACPNLQILYLRRCINITDSGVISISENCPFLVELNIGGCPRITDATLISLGQNCRYLRSFNFSKSEVTDCGVLSLVSGTCATCLKEIHMNGCANLTDESVEAVIQFCPQISILLFHGCPHITEHARNALEELMRAESSAVKQITWTVY</sequence>